<feature type="domain" description="AB hydrolase-1" evidence="1">
    <location>
        <begin position="59"/>
        <end position="289"/>
    </location>
</feature>
<reference evidence="2 3" key="1">
    <citation type="submission" date="2023-08" db="EMBL/GenBank/DDBJ databases">
        <title>Bioegradation of LLDPE and BLDPE plastic by marine bacteria from coast plastic debris.</title>
        <authorList>
            <person name="Rong Z."/>
        </authorList>
    </citation>
    <scope>NUCLEOTIDE SEQUENCE [LARGE SCALE GENOMIC DNA]</scope>
    <source>
        <strain evidence="2 3">Z-2</strain>
    </source>
</reference>
<proteinExistence type="predicted"/>
<gene>
    <name evidence="2" type="ORF">RD149_07385</name>
</gene>
<organism evidence="2 3">
    <name type="scientific">Gordonia westfalica</name>
    <dbReference type="NCBI Taxonomy" id="158898"/>
    <lineage>
        <taxon>Bacteria</taxon>
        <taxon>Bacillati</taxon>
        <taxon>Actinomycetota</taxon>
        <taxon>Actinomycetes</taxon>
        <taxon>Mycobacteriales</taxon>
        <taxon>Gordoniaceae</taxon>
        <taxon>Gordonia</taxon>
    </lineage>
</organism>
<dbReference type="InterPro" id="IPR000073">
    <property type="entry name" value="AB_hydrolase_1"/>
</dbReference>
<dbReference type="Proteomes" id="UP001265083">
    <property type="component" value="Unassembled WGS sequence"/>
</dbReference>
<keyword evidence="3" id="KW-1185">Reference proteome</keyword>
<keyword evidence="2" id="KW-0378">Hydrolase</keyword>
<dbReference type="EMBL" id="JAVLUS010000005">
    <property type="protein sequence ID" value="MDS1113585.1"/>
    <property type="molecule type" value="Genomic_DNA"/>
</dbReference>
<evidence type="ECO:0000259" key="1">
    <source>
        <dbReference type="Pfam" id="PF00561"/>
    </source>
</evidence>
<dbReference type="RefSeq" id="WP_310949923.1">
    <property type="nucleotide sequence ID" value="NZ_JAVLUS010000005.1"/>
</dbReference>
<dbReference type="PRINTS" id="PR00111">
    <property type="entry name" value="ABHYDROLASE"/>
</dbReference>
<dbReference type="InterPro" id="IPR029058">
    <property type="entry name" value="AB_hydrolase_fold"/>
</dbReference>
<dbReference type="Gene3D" id="3.40.50.1820">
    <property type="entry name" value="alpha/beta hydrolase"/>
    <property type="match status" value="1"/>
</dbReference>
<sequence>MRTLPLITAAIVATAAGFVRVAYVRDLVAARERIGSTPRHLIESRFGAIEYAGRGAGGPVLLSHGIFQGCDGGLLAARDLVTDRRVLAPSRFGYLGSAMPDEPSVAHQADGFAELLDHLGYDEVDVIGISAGTSAAVQFALRHPARVRHLVIVSGSFPGSRTAQPPPRWARLFYDDRAMWALRMCARPMFFRLLGVPAGLPCTAEERRLADEVADSIFPMALRRRGAVFDAYVGDPEIATYPLEEISAPTLIVHAADDPLASHAAAVEAASRIPGARLVTLESGGHLLLGQSGQVSNEIAAFLATPPR</sequence>
<dbReference type="SUPFAM" id="SSF53474">
    <property type="entry name" value="alpha/beta-Hydrolases"/>
    <property type="match status" value="1"/>
</dbReference>
<dbReference type="InterPro" id="IPR050471">
    <property type="entry name" value="AB_hydrolase"/>
</dbReference>
<dbReference type="GO" id="GO:0016787">
    <property type="term" value="F:hydrolase activity"/>
    <property type="evidence" value="ECO:0007669"/>
    <property type="project" value="UniProtKB-KW"/>
</dbReference>
<dbReference type="PANTHER" id="PTHR43433:SF5">
    <property type="entry name" value="AB HYDROLASE-1 DOMAIN-CONTAINING PROTEIN"/>
    <property type="match status" value="1"/>
</dbReference>
<evidence type="ECO:0000313" key="2">
    <source>
        <dbReference type="EMBL" id="MDS1113585.1"/>
    </source>
</evidence>
<name>A0ABU2GQ48_9ACTN</name>
<dbReference type="Pfam" id="PF00561">
    <property type="entry name" value="Abhydrolase_1"/>
    <property type="match status" value="1"/>
</dbReference>
<accession>A0ABU2GQ48</accession>
<dbReference type="PANTHER" id="PTHR43433">
    <property type="entry name" value="HYDROLASE, ALPHA/BETA FOLD FAMILY PROTEIN"/>
    <property type="match status" value="1"/>
</dbReference>
<protein>
    <submittedName>
        <fullName evidence="2">Alpha/beta hydrolase</fullName>
    </submittedName>
</protein>
<evidence type="ECO:0000313" key="3">
    <source>
        <dbReference type="Proteomes" id="UP001265083"/>
    </source>
</evidence>
<comment type="caution">
    <text evidence="2">The sequence shown here is derived from an EMBL/GenBank/DDBJ whole genome shotgun (WGS) entry which is preliminary data.</text>
</comment>